<feature type="compositionally biased region" description="Acidic residues" evidence="4">
    <location>
        <begin position="81"/>
        <end position="94"/>
    </location>
</feature>
<dbReference type="EMBL" id="KV921921">
    <property type="protein sequence ID" value="ORE06546.1"/>
    <property type="molecule type" value="Genomic_DNA"/>
</dbReference>
<dbReference type="Gene3D" id="3.90.550.10">
    <property type="entry name" value="Spore Coat Polysaccharide Biosynthesis Protein SpsA, Chain A"/>
    <property type="match status" value="1"/>
</dbReference>
<proteinExistence type="inferred from homology"/>
<keyword evidence="5" id="KW-0812">Transmembrane</keyword>
<dbReference type="Proteomes" id="UP000242414">
    <property type="component" value="Unassembled WGS sequence"/>
</dbReference>
<dbReference type="Pfam" id="PF05637">
    <property type="entry name" value="Glyco_transf_34"/>
    <property type="match status" value="1"/>
</dbReference>
<gene>
    <name evidence="6" type="ORF">BCV72DRAFT_207199</name>
</gene>
<keyword evidence="3" id="KW-0808">Transferase</keyword>
<feature type="region of interest" description="Disordered" evidence="4">
    <location>
        <begin position="81"/>
        <end position="111"/>
    </location>
</feature>
<evidence type="ECO:0000256" key="1">
    <source>
        <dbReference type="ARBA" id="ARBA00005664"/>
    </source>
</evidence>
<keyword evidence="2" id="KW-0328">Glycosyltransferase</keyword>
<evidence type="ECO:0000256" key="2">
    <source>
        <dbReference type="ARBA" id="ARBA00022676"/>
    </source>
</evidence>
<evidence type="ECO:0000313" key="6">
    <source>
        <dbReference type="EMBL" id="ORE06546.1"/>
    </source>
</evidence>
<sequence length="627" mass="72398">MASSDLPFPNNTRNDSLFGGARLGRRKRTVFLLLLFVVFFVLWFNSDLDRVSNEVNNVSQEDQLADKKYRPVEPVVEDEVIDDEPTTAQDDIESTYDKPIQGQKPPVQPKPDLIIEKPTIAKNSHYKYFIIIASRVGNASRRQLIRNTYFGLQDNLEPCMKRDKGIQYLFWLYGDLPKAKSAERRMYETEKMEWNDFVKVKTDAYDQDAVLRWAKDYLKRNEITFDYLVVQDGYSFTHLSYIQQTIDKEKNNLLATTSGTDMVWFNPQLKNVVVAGSSAFDKLWEYESDIADITDSASDSSLLVSFYRLNKAVELQRKIIESESEGDRLSEFFKFPVFLGEQNRMITWSNNVETVPDLTVSVANVYQDADFVSLTQKLRLEAASICKAIDKPDIAVVTSSFIYPDSCMEKAAPPAADNKREYALAHNYAFVARSTEYAQQDIRTEKRRTVWGKIDVVQKVLPKYEWIFWLDMDAVIMNPKHTVQGILDDLRSKYPGGPEKFEENIDLVIAKPTRDKMINAGVFFMRNTKWAQTFLKDVQNFKKWYNQSPSYEQGAMWELIQLDKHKSHVLLLDNDDHTFNTLPKRYIPGDFVVHFAPDKCPGPAVLEGLEAVKRIQNGEVFTHFEES</sequence>
<dbReference type="GO" id="GO:0016757">
    <property type="term" value="F:glycosyltransferase activity"/>
    <property type="evidence" value="ECO:0007669"/>
    <property type="project" value="UniProtKB-KW"/>
</dbReference>
<dbReference type="GO" id="GO:0000139">
    <property type="term" value="C:Golgi membrane"/>
    <property type="evidence" value="ECO:0007669"/>
    <property type="project" value="TreeGrafter"/>
</dbReference>
<comment type="similarity">
    <text evidence="1">Belongs to the glycosyltransferase 34 family.</text>
</comment>
<reference evidence="6" key="1">
    <citation type="journal article" date="2016" name="Proc. Natl. Acad. Sci. U.S.A.">
        <title>Lipid metabolic changes in an early divergent fungus govern the establishment of a mutualistic symbiosis with endobacteria.</title>
        <authorList>
            <person name="Lastovetsky O.A."/>
            <person name="Gaspar M.L."/>
            <person name="Mondo S.J."/>
            <person name="LaButti K.M."/>
            <person name="Sandor L."/>
            <person name="Grigoriev I.V."/>
            <person name="Henry S.A."/>
            <person name="Pawlowska T.E."/>
        </authorList>
    </citation>
    <scope>NUCLEOTIDE SEQUENCE [LARGE SCALE GENOMIC DNA]</scope>
    <source>
        <strain evidence="6">ATCC 52814</strain>
    </source>
</reference>
<evidence type="ECO:0000256" key="4">
    <source>
        <dbReference type="SAM" id="MobiDB-lite"/>
    </source>
</evidence>
<dbReference type="GO" id="GO:0006487">
    <property type="term" value="P:protein N-linked glycosylation"/>
    <property type="evidence" value="ECO:0007669"/>
    <property type="project" value="TreeGrafter"/>
</dbReference>
<keyword evidence="5" id="KW-0472">Membrane</keyword>
<dbReference type="InterPro" id="IPR008630">
    <property type="entry name" value="Glyco_trans_34"/>
</dbReference>
<protein>
    <submittedName>
        <fullName evidence="6">Uncharacterized protein</fullName>
    </submittedName>
</protein>
<organism evidence="6">
    <name type="scientific">Rhizopus microsporus var. microsporus</name>
    <dbReference type="NCBI Taxonomy" id="86635"/>
    <lineage>
        <taxon>Eukaryota</taxon>
        <taxon>Fungi</taxon>
        <taxon>Fungi incertae sedis</taxon>
        <taxon>Mucoromycota</taxon>
        <taxon>Mucoromycotina</taxon>
        <taxon>Mucoromycetes</taxon>
        <taxon>Mucorales</taxon>
        <taxon>Mucorineae</taxon>
        <taxon>Rhizopodaceae</taxon>
        <taxon>Rhizopus</taxon>
    </lineage>
</organism>
<keyword evidence="5" id="KW-1133">Transmembrane helix</keyword>
<dbReference type="OrthoDB" id="205108at2759"/>
<dbReference type="AlphaFoldDB" id="A0A1X0R3K3"/>
<evidence type="ECO:0000256" key="5">
    <source>
        <dbReference type="SAM" id="Phobius"/>
    </source>
</evidence>
<dbReference type="PANTHER" id="PTHR31306:SF4">
    <property type="entry name" value="ALPHA-1,2-GALACTOSYLTRANSFERASE"/>
    <property type="match status" value="1"/>
</dbReference>
<dbReference type="InterPro" id="IPR029044">
    <property type="entry name" value="Nucleotide-diphossugar_trans"/>
</dbReference>
<dbReference type="PANTHER" id="PTHR31306">
    <property type="entry name" value="ALPHA-1,6-MANNOSYLTRANSFERASE MNN11-RELATED"/>
    <property type="match status" value="1"/>
</dbReference>
<evidence type="ECO:0000256" key="3">
    <source>
        <dbReference type="ARBA" id="ARBA00022679"/>
    </source>
</evidence>
<dbReference type="SUPFAM" id="SSF53448">
    <property type="entry name" value="Nucleotide-diphospho-sugar transferases"/>
    <property type="match status" value="1"/>
</dbReference>
<feature type="transmembrane region" description="Helical" evidence="5">
    <location>
        <begin position="29"/>
        <end position="46"/>
    </location>
</feature>
<dbReference type="VEuPathDB" id="FungiDB:BCV72DRAFT_207199"/>
<accession>A0A1X0R3K3</accession>
<name>A0A1X0R3K3_RHIZD</name>